<dbReference type="RefSeq" id="WP_190128348.1">
    <property type="nucleotide sequence ID" value="NZ_BNBD01000002.1"/>
</dbReference>
<dbReference type="PIRSF" id="PIRSF021697">
    <property type="entry name" value="UCP021697"/>
    <property type="match status" value="1"/>
</dbReference>
<dbReference type="InterPro" id="IPR010432">
    <property type="entry name" value="RDD"/>
</dbReference>
<evidence type="ECO:0000313" key="9">
    <source>
        <dbReference type="Proteomes" id="UP000638313"/>
    </source>
</evidence>
<feature type="transmembrane region" description="Helical" evidence="6">
    <location>
        <begin position="78"/>
        <end position="99"/>
    </location>
</feature>
<keyword evidence="9" id="KW-1185">Reference proteome</keyword>
<keyword evidence="4 6" id="KW-1133">Transmembrane helix</keyword>
<keyword evidence="2" id="KW-1003">Cell membrane</keyword>
<reference evidence="8" key="2">
    <citation type="submission" date="2020-09" db="EMBL/GenBank/DDBJ databases">
        <authorList>
            <person name="Sun Q."/>
            <person name="Ohkuma M."/>
        </authorList>
    </citation>
    <scope>NUCLEOTIDE SEQUENCE</scope>
    <source>
        <strain evidence="8">JCM 4059</strain>
    </source>
</reference>
<evidence type="ECO:0000256" key="5">
    <source>
        <dbReference type="ARBA" id="ARBA00023136"/>
    </source>
</evidence>
<dbReference type="InterPro" id="IPR051791">
    <property type="entry name" value="Pra-immunoreactive"/>
</dbReference>
<keyword evidence="3 6" id="KW-0812">Transmembrane</keyword>
<feature type="transmembrane region" description="Helical" evidence="6">
    <location>
        <begin position="49"/>
        <end position="66"/>
    </location>
</feature>
<evidence type="ECO:0000313" key="8">
    <source>
        <dbReference type="EMBL" id="GHF32363.1"/>
    </source>
</evidence>
<dbReference type="PANTHER" id="PTHR36115">
    <property type="entry name" value="PROLINE-RICH ANTIGEN HOMOLOG-RELATED"/>
    <property type="match status" value="1"/>
</dbReference>
<dbReference type="AlphaFoldDB" id="A0A919AYM1"/>
<proteinExistence type="predicted"/>
<feature type="domain" description="RDD" evidence="7">
    <location>
        <begin position="42"/>
        <end position="149"/>
    </location>
</feature>
<accession>A0A919AYM1</accession>
<evidence type="ECO:0000256" key="2">
    <source>
        <dbReference type="ARBA" id="ARBA00022475"/>
    </source>
</evidence>
<reference evidence="8" key="1">
    <citation type="journal article" date="2014" name="Int. J. Syst. Evol. Microbiol.">
        <title>Complete genome sequence of Corynebacterium casei LMG S-19264T (=DSM 44701T), isolated from a smear-ripened cheese.</title>
        <authorList>
            <consortium name="US DOE Joint Genome Institute (JGI-PGF)"/>
            <person name="Walter F."/>
            <person name="Albersmeier A."/>
            <person name="Kalinowski J."/>
            <person name="Ruckert C."/>
        </authorList>
    </citation>
    <scope>NUCLEOTIDE SEQUENCE</scope>
    <source>
        <strain evidence="8">JCM 4059</strain>
    </source>
</reference>
<keyword evidence="5 6" id="KW-0472">Membrane</keyword>
<dbReference type="Proteomes" id="UP000638313">
    <property type="component" value="Unassembled WGS sequence"/>
</dbReference>
<protein>
    <submittedName>
        <fullName evidence="8">RDD family protein</fullName>
    </submittedName>
</protein>
<comment type="subcellular location">
    <subcellularLocation>
        <location evidence="1">Cell membrane</location>
        <topology evidence="1">Multi-pass membrane protein</topology>
    </subcellularLocation>
</comment>
<evidence type="ECO:0000256" key="1">
    <source>
        <dbReference type="ARBA" id="ARBA00004651"/>
    </source>
</evidence>
<comment type="caution">
    <text evidence="8">The sequence shown here is derived from an EMBL/GenBank/DDBJ whole genome shotgun (WGS) entry which is preliminary data.</text>
</comment>
<evidence type="ECO:0000256" key="6">
    <source>
        <dbReference type="SAM" id="Phobius"/>
    </source>
</evidence>
<name>A0A919AYM1_9ACTN</name>
<feature type="transmembrane region" description="Helical" evidence="6">
    <location>
        <begin position="120"/>
        <end position="136"/>
    </location>
</feature>
<organism evidence="8 9">
    <name type="scientific">Streptomyces mashuensis</name>
    <dbReference type="NCBI Taxonomy" id="33904"/>
    <lineage>
        <taxon>Bacteria</taxon>
        <taxon>Bacillati</taxon>
        <taxon>Actinomycetota</taxon>
        <taxon>Actinomycetes</taxon>
        <taxon>Kitasatosporales</taxon>
        <taxon>Streptomycetaceae</taxon>
        <taxon>Streptomyces</taxon>
    </lineage>
</organism>
<evidence type="ECO:0000259" key="7">
    <source>
        <dbReference type="Pfam" id="PF06271"/>
    </source>
</evidence>
<dbReference type="InterPro" id="IPR016795">
    <property type="entry name" value="UCP021697"/>
</dbReference>
<gene>
    <name evidence="8" type="ORF">GCM10010218_11720</name>
</gene>
<dbReference type="GO" id="GO:0005886">
    <property type="term" value="C:plasma membrane"/>
    <property type="evidence" value="ECO:0007669"/>
    <property type="project" value="UniProtKB-SubCell"/>
</dbReference>
<evidence type="ECO:0000256" key="4">
    <source>
        <dbReference type="ARBA" id="ARBA00022989"/>
    </source>
</evidence>
<sequence>MDNRQAIGSWLSGPRAAAEDMGVEFGHRGERLGLPESGPGSVAPVGRRIAALLVDWALCMLISYGFLAGGDPQRAGNWSLLVLLVLSVLTVGTVGCTPGKRLLGLRVVAAGGGRLSLPRVVLRTVLLLLVIPAVVWDRDTRGLHDRFAGAVQVRI</sequence>
<dbReference type="EMBL" id="BNBD01000002">
    <property type="protein sequence ID" value="GHF32363.1"/>
    <property type="molecule type" value="Genomic_DNA"/>
</dbReference>
<dbReference type="PANTHER" id="PTHR36115:SF6">
    <property type="entry name" value="PROLINE-RICH ANTIGEN HOMOLOG"/>
    <property type="match status" value="1"/>
</dbReference>
<dbReference type="Pfam" id="PF06271">
    <property type="entry name" value="RDD"/>
    <property type="match status" value="1"/>
</dbReference>
<evidence type="ECO:0000256" key="3">
    <source>
        <dbReference type="ARBA" id="ARBA00022692"/>
    </source>
</evidence>